<dbReference type="NCBIfam" id="TIGR02258">
    <property type="entry name" value="2_5_ligase"/>
    <property type="match status" value="1"/>
</dbReference>
<dbReference type="EC" id="3.1.4.58" evidence="2"/>
<evidence type="ECO:0000256" key="1">
    <source>
        <dbReference type="ARBA" id="ARBA00022801"/>
    </source>
</evidence>
<evidence type="ECO:0000256" key="2">
    <source>
        <dbReference type="HAMAP-Rule" id="MF_01940"/>
    </source>
</evidence>
<dbReference type="SUPFAM" id="SSF55144">
    <property type="entry name" value="LigT-like"/>
    <property type="match status" value="1"/>
</dbReference>
<dbReference type="Proteomes" id="UP000825886">
    <property type="component" value="Chromosome"/>
</dbReference>
<reference evidence="3 4" key="1">
    <citation type="submission" date="2021-08" db="EMBL/GenBank/DDBJ databases">
        <title>Culture and genomic analysis of Symbiopectobacterium purcellii sp. nov. gen. nov., isolated from the leafhopper Empoasca decipiens.</title>
        <authorList>
            <person name="Nadal-Jimenez P."/>
            <person name="Siozios S."/>
            <person name="Halliday N."/>
            <person name="Camara M."/>
            <person name="Hurst G.D.D."/>
        </authorList>
    </citation>
    <scope>NUCLEOTIDE SEQUENCE [LARGE SCALE GENOMIC DNA]</scope>
    <source>
        <strain evidence="3 4">SyEd1</strain>
    </source>
</reference>
<keyword evidence="4" id="KW-1185">Reference proteome</keyword>
<evidence type="ECO:0000313" key="4">
    <source>
        <dbReference type="Proteomes" id="UP000825886"/>
    </source>
</evidence>
<dbReference type="PANTHER" id="PTHR35561:SF1">
    <property type="entry name" value="RNA 2',3'-CYCLIC PHOSPHODIESTERASE"/>
    <property type="match status" value="1"/>
</dbReference>
<comment type="catalytic activity">
    <reaction evidence="2">
        <text>a 3'-end 2',3'-cyclophospho-ribonucleotide-RNA + H2O = a 3'-end 2'-phospho-ribonucleotide-RNA + H(+)</text>
        <dbReference type="Rhea" id="RHEA:11828"/>
        <dbReference type="Rhea" id="RHEA-COMP:10464"/>
        <dbReference type="Rhea" id="RHEA-COMP:17353"/>
        <dbReference type="ChEBI" id="CHEBI:15377"/>
        <dbReference type="ChEBI" id="CHEBI:15378"/>
        <dbReference type="ChEBI" id="CHEBI:83064"/>
        <dbReference type="ChEBI" id="CHEBI:173113"/>
        <dbReference type="EC" id="3.1.4.58"/>
    </reaction>
</comment>
<feature type="short sequence motif" description="HXTX 2" evidence="2">
    <location>
        <begin position="125"/>
        <end position="128"/>
    </location>
</feature>
<dbReference type="Gene3D" id="3.90.1140.10">
    <property type="entry name" value="Cyclic phosphodiesterase"/>
    <property type="match status" value="1"/>
</dbReference>
<sequence length="180" mass="20139">MLSTRRLFFALSLPDSLAQTLVQWRAQHFAPEAGLPVAAANMHMTLAFLGDVSEQKARALRLLADRIRQPAFQLQLNDAGQWPRPGVVWLGCRQAPRGLLQLAALLRSQAARSGCYQSPQPFHPHITLLRGATRPVALPPAHFDWTLSAERFALYESRWVQGKTRYQQVAEWPLTPPNAG</sequence>
<proteinExistence type="inferred from homology"/>
<dbReference type="EMBL" id="CP081864">
    <property type="protein sequence ID" value="QZN94716.1"/>
    <property type="molecule type" value="Genomic_DNA"/>
</dbReference>
<name>A0ABX9AKY6_9ENTR</name>
<comment type="function">
    <text evidence="2">Hydrolyzes RNA 2',3'-cyclic phosphodiester to an RNA 2'-phosphomonoester.</text>
</comment>
<organism evidence="3 4">
    <name type="scientific">Symbiopectobacterium purcellii</name>
    <dbReference type="NCBI Taxonomy" id="2871826"/>
    <lineage>
        <taxon>Bacteria</taxon>
        <taxon>Pseudomonadati</taxon>
        <taxon>Pseudomonadota</taxon>
        <taxon>Gammaproteobacteria</taxon>
        <taxon>Enterobacterales</taxon>
        <taxon>Enterobacteriaceae</taxon>
    </lineage>
</organism>
<dbReference type="HAMAP" id="MF_01940">
    <property type="entry name" value="RNA_CPDase"/>
    <property type="match status" value="1"/>
</dbReference>
<protein>
    <recommendedName>
        <fullName evidence="2">RNA 2',3'-cyclic phosphodiesterase</fullName>
        <shortName evidence="2">RNA 2',3'-CPDase</shortName>
        <ecNumber evidence="2">3.1.4.58</ecNumber>
    </recommendedName>
</protein>
<dbReference type="GO" id="GO:0008664">
    <property type="term" value="F:RNA 2',3'-cyclic 3'-phosphodiesterase activity"/>
    <property type="evidence" value="ECO:0007669"/>
    <property type="project" value="UniProtKB-EC"/>
</dbReference>
<evidence type="ECO:0000313" key="3">
    <source>
        <dbReference type="EMBL" id="QZN94716.1"/>
    </source>
</evidence>
<dbReference type="RefSeq" id="WP_222157833.1">
    <property type="nucleotide sequence ID" value="NZ_CP081864.1"/>
</dbReference>
<keyword evidence="1 2" id="KW-0378">Hydrolase</keyword>
<feature type="active site" description="Proton acceptor" evidence="2">
    <location>
        <position position="125"/>
    </location>
</feature>
<dbReference type="InterPro" id="IPR009097">
    <property type="entry name" value="Cyclic_Pdiesterase"/>
</dbReference>
<feature type="active site" description="Proton donor" evidence="2">
    <location>
        <position position="43"/>
    </location>
</feature>
<dbReference type="NCBIfam" id="NF011704">
    <property type="entry name" value="PRK15124.1"/>
    <property type="match status" value="1"/>
</dbReference>
<accession>A0ABX9AKY6</accession>
<dbReference type="PANTHER" id="PTHR35561">
    <property type="entry name" value="RNA 2',3'-CYCLIC PHOSPHODIESTERASE"/>
    <property type="match status" value="1"/>
</dbReference>
<feature type="short sequence motif" description="HXTX 1" evidence="2">
    <location>
        <begin position="43"/>
        <end position="46"/>
    </location>
</feature>
<gene>
    <name evidence="3" type="primary">thpR</name>
    <name evidence="3" type="ORF">K6K13_15720</name>
</gene>
<comment type="similarity">
    <text evidence="2">Belongs to the 2H phosphoesterase superfamily. ThpR family.</text>
</comment>
<dbReference type="InterPro" id="IPR004175">
    <property type="entry name" value="RNA_CPDase"/>
</dbReference>
<dbReference type="Pfam" id="PF13563">
    <property type="entry name" value="2_5_RNA_ligase2"/>
    <property type="match status" value="1"/>
</dbReference>